<feature type="domain" description="NADH:quinone oxidoreductase/Mrp antiporter transmembrane" evidence="12">
    <location>
        <begin position="126"/>
        <end position="404"/>
    </location>
</feature>
<feature type="transmembrane region" description="Helical" evidence="11">
    <location>
        <begin position="368"/>
        <end position="390"/>
    </location>
</feature>
<feature type="transmembrane region" description="Helical" evidence="11">
    <location>
        <begin position="666"/>
        <end position="685"/>
    </location>
</feature>
<dbReference type="Pfam" id="PF00361">
    <property type="entry name" value="Proton_antipo_M"/>
    <property type="match status" value="1"/>
</dbReference>
<protein>
    <submittedName>
        <fullName evidence="17">DUF4040 domain-containing protein</fullName>
    </submittedName>
</protein>
<dbReference type="GO" id="GO:0006811">
    <property type="term" value="P:monoatomic ion transport"/>
    <property type="evidence" value="ECO:0007669"/>
    <property type="project" value="UniProtKB-KW"/>
</dbReference>
<feature type="transmembrane region" description="Helical" evidence="11">
    <location>
        <begin position="238"/>
        <end position="259"/>
    </location>
</feature>
<keyword evidence="4" id="KW-1003">Cell membrane</keyword>
<evidence type="ECO:0000256" key="4">
    <source>
        <dbReference type="ARBA" id="ARBA00022475"/>
    </source>
</evidence>
<evidence type="ECO:0000313" key="17">
    <source>
        <dbReference type="EMBL" id="MBL7628923.1"/>
    </source>
</evidence>
<proteinExistence type="predicted"/>
<reference evidence="17" key="1">
    <citation type="submission" date="2020-12" db="EMBL/GenBank/DDBJ databases">
        <title>Genomic characterization of non-nitrogen-fixing Frankia strains.</title>
        <authorList>
            <person name="Carlos-Shanley C."/>
            <person name="Guerra T."/>
            <person name="Hahn D."/>
        </authorList>
    </citation>
    <scope>NUCLEOTIDE SEQUENCE</scope>
    <source>
        <strain evidence="17">CN6</strain>
    </source>
</reference>
<evidence type="ECO:0000256" key="1">
    <source>
        <dbReference type="ARBA" id="ARBA00004651"/>
    </source>
</evidence>
<feature type="transmembrane region" description="Helical" evidence="11">
    <location>
        <begin position="906"/>
        <end position="930"/>
    </location>
</feature>
<dbReference type="Proteomes" id="UP000604475">
    <property type="component" value="Unassembled WGS sequence"/>
</dbReference>
<evidence type="ECO:0000259" key="12">
    <source>
        <dbReference type="Pfam" id="PF00361"/>
    </source>
</evidence>
<evidence type="ECO:0000259" key="13">
    <source>
        <dbReference type="Pfam" id="PF00662"/>
    </source>
</evidence>
<comment type="caution">
    <text evidence="17">The sequence shown here is derived from an EMBL/GenBank/DDBJ whole genome shotgun (WGS) entry which is preliminary data.</text>
</comment>
<dbReference type="InterPro" id="IPR001750">
    <property type="entry name" value="ND/Mrp_TM"/>
</dbReference>
<feature type="compositionally biased region" description="Low complexity" evidence="10">
    <location>
        <begin position="1001"/>
        <end position="1010"/>
    </location>
</feature>
<name>A0A937RB56_9ACTN</name>
<feature type="compositionally biased region" description="Low complexity" evidence="10">
    <location>
        <begin position="537"/>
        <end position="546"/>
    </location>
</feature>
<feature type="transmembrane region" description="Helical" evidence="11">
    <location>
        <begin position="271"/>
        <end position="291"/>
    </location>
</feature>
<evidence type="ECO:0000256" key="6">
    <source>
        <dbReference type="ARBA" id="ARBA00022989"/>
    </source>
</evidence>
<organism evidence="17 18">
    <name type="scientific">Frankia nepalensis</name>
    <dbReference type="NCBI Taxonomy" id="1836974"/>
    <lineage>
        <taxon>Bacteria</taxon>
        <taxon>Bacillati</taxon>
        <taxon>Actinomycetota</taxon>
        <taxon>Actinomycetes</taxon>
        <taxon>Frankiales</taxon>
        <taxon>Frankiaceae</taxon>
        <taxon>Frankia</taxon>
    </lineage>
</organism>
<evidence type="ECO:0000256" key="11">
    <source>
        <dbReference type="SAM" id="Phobius"/>
    </source>
</evidence>
<feature type="transmembrane region" description="Helical" evidence="11">
    <location>
        <begin position="865"/>
        <end position="885"/>
    </location>
</feature>
<gene>
    <name evidence="17" type="ORF">I7412_17520</name>
</gene>
<evidence type="ECO:0000256" key="3">
    <source>
        <dbReference type="ARBA" id="ARBA00022449"/>
    </source>
</evidence>
<feature type="transmembrane region" description="Helical" evidence="11">
    <location>
        <begin position="792"/>
        <end position="815"/>
    </location>
</feature>
<dbReference type="PRINTS" id="PR01434">
    <property type="entry name" value="NADHDHGNASE5"/>
</dbReference>
<feature type="compositionally biased region" description="Gly residues" evidence="10">
    <location>
        <begin position="1011"/>
        <end position="1030"/>
    </location>
</feature>
<dbReference type="Pfam" id="PF04039">
    <property type="entry name" value="MnhB"/>
    <property type="match status" value="1"/>
</dbReference>
<evidence type="ECO:0000256" key="5">
    <source>
        <dbReference type="ARBA" id="ARBA00022692"/>
    </source>
</evidence>
<keyword evidence="2" id="KW-0813">Transport</keyword>
<feature type="transmembrane region" description="Helical" evidence="11">
    <location>
        <begin position="298"/>
        <end position="317"/>
    </location>
</feature>
<feature type="transmembrane region" description="Helical" evidence="11">
    <location>
        <begin position="451"/>
        <end position="480"/>
    </location>
</feature>
<evidence type="ECO:0000256" key="10">
    <source>
        <dbReference type="SAM" id="MobiDB-lite"/>
    </source>
</evidence>
<dbReference type="Pfam" id="PF20501">
    <property type="entry name" value="MbhE"/>
    <property type="match status" value="1"/>
</dbReference>
<feature type="transmembrane region" description="Helical" evidence="11">
    <location>
        <begin position="106"/>
        <end position="126"/>
    </location>
</feature>
<dbReference type="EMBL" id="JAEACQ010000197">
    <property type="protein sequence ID" value="MBL7628923.1"/>
    <property type="molecule type" value="Genomic_DNA"/>
</dbReference>
<feature type="transmembrane region" description="Helical" evidence="11">
    <location>
        <begin position="731"/>
        <end position="751"/>
    </location>
</feature>
<feature type="transmembrane region" description="Helical" evidence="11">
    <location>
        <begin position="160"/>
        <end position="180"/>
    </location>
</feature>
<dbReference type="AlphaFoldDB" id="A0A937RB56"/>
<feature type="transmembrane region" description="Helical" evidence="11">
    <location>
        <begin position="500"/>
        <end position="523"/>
    </location>
</feature>
<evidence type="ECO:0000313" key="18">
    <source>
        <dbReference type="Proteomes" id="UP000604475"/>
    </source>
</evidence>
<feature type="transmembrane region" description="Helical" evidence="11">
    <location>
        <begin position="610"/>
        <end position="633"/>
    </location>
</feature>
<accession>A0A937RB56</accession>
<keyword evidence="18" id="KW-1185">Reference proteome</keyword>
<evidence type="ECO:0000259" key="16">
    <source>
        <dbReference type="Pfam" id="PF20501"/>
    </source>
</evidence>
<dbReference type="GO" id="GO:0015297">
    <property type="term" value="F:antiporter activity"/>
    <property type="evidence" value="ECO:0007669"/>
    <property type="project" value="UniProtKB-KW"/>
</dbReference>
<feature type="transmembrane region" description="Helical" evidence="11">
    <location>
        <begin position="639"/>
        <end position="659"/>
    </location>
</feature>
<dbReference type="Pfam" id="PF00662">
    <property type="entry name" value="Proton_antipo_N"/>
    <property type="match status" value="1"/>
</dbReference>
<evidence type="ECO:0000256" key="8">
    <source>
        <dbReference type="ARBA" id="ARBA00023136"/>
    </source>
</evidence>
<feature type="transmembrane region" description="Helical" evidence="11">
    <location>
        <begin position="132"/>
        <end position="153"/>
    </location>
</feature>
<feature type="transmembrane region" description="Helical" evidence="11">
    <location>
        <begin position="73"/>
        <end position="94"/>
    </location>
</feature>
<keyword evidence="3" id="KW-0050">Antiport</keyword>
<feature type="domain" description="NADH-Ubiquinone oxidoreductase (complex I) chain 5 N-terminal" evidence="13">
    <location>
        <begin position="63"/>
        <end position="104"/>
    </location>
</feature>
<dbReference type="InterPro" id="IPR001516">
    <property type="entry name" value="Proton_antipo_N"/>
</dbReference>
<sequence length="1030" mass="103066">MIVAIAAHLAVAALLPILARRLGARVYLVAALVPAAAFCWLLVARVDAVTSGARPEAVVRWAAGLRLEAAFRLGPLALLMALLVTGVGALVLVYARWYHAHDAGGFGRSASALLAFAGAMLGLVLADDLLTLYVFWELTTVFSFVLIGGAGLATAARRSAVQALLVTTVGGLAMLFGFVLLGEAAGTYRISGIVAHPPPAGGIVAVALPLVLLGAATKSAQAPFHSWLPAAMVAPTPVSAYLHAAAMVKAGVFLVATLAPASVAAGWSDVWNTPAAVLGAVTMLVGGLRALVATDLKLLLAFGTVSQLGMLVALVGLGGRTLALAGATLILAHALFKAALFMVVGVLDHRAGGRDLRALSGVGRRAPWLAATALLAGASMAGLPPTIGFLGKETALDGLLRAGGAGHTALLVALLAGASLTAAYTLRFWWGAFATKPGLAPSGWRPASPAFTGPAAVLAAAGLGLGLAAPAVDGLVAGYADAFPPGVAGAYHLALWHGPGAAPLLTAVAFAAGLVIFAAVGALERSRGRPAFPAPPGAAASTARKGSAARKDSAGAGRGGDTGPARRAAPAWARLADVFDAQRGYERVVTGVGRFALAVTARTQVGSLPVYLSTILVVAVVVPGATLASGIRWPTRIPVFDYAIQLPLAVVVLASAVAVIRARTRLSAALLLGAVGYGCGALFVVEGAPDLALAQFLVETLSLIAFVFVLRRLPKRFATLERTAVLRWPRVLVAVAVGLLVGAFAIATSAAHRGPGVASYEYLARSPAQTGAANVVNGIIVDFRALDTLGEITVLAVASLGVASLLLLTGPAGGARPGDGPAAAHRPWPGAAPTRSVLVEVTARAVFPVLLVFSIYLLFAGHGRTGGGFSGGLVAGLAFVLRYVAGGQDRVGPAVPTHPPRAIGAGLTVAALTALAPVPFGGPVLGSYVLATDVPVLGHVELVTSLFFDTGVYLVVVGVVLELLRTLGVGVDKESGTAVAPGWGDGTPAFGPDVAARTQPGGEAAGDTAGADGGNADGDGGGGVGVGGAP</sequence>
<evidence type="ECO:0000256" key="9">
    <source>
        <dbReference type="RuleBase" id="RU000320"/>
    </source>
</evidence>
<dbReference type="Pfam" id="PF13244">
    <property type="entry name" value="MbhD"/>
    <property type="match status" value="1"/>
</dbReference>
<dbReference type="InterPro" id="IPR050616">
    <property type="entry name" value="CPA3_Na-H_Antiporter_A"/>
</dbReference>
<evidence type="ECO:0000256" key="2">
    <source>
        <dbReference type="ARBA" id="ARBA00022448"/>
    </source>
</evidence>
<feature type="transmembrane region" description="Helical" evidence="11">
    <location>
        <begin position="942"/>
        <end position="964"/>
    </location>
</feature>
<feature type="transmembrane region" description="Helical" evidence="11">
    <location>
        <begin position="691"/>
        <end position="710"/>
    </location>
</feature>
<feature type="transmembrane region" description="Helical" evidence="11">
    <location>
        <begin position="200"/>
        <end position="217"/>
    </location>
</feature>
<dbReference type="InterPro" id="IPR025383">
    <property type="entry name" value="MrpA_C/MbhD"/>
</dbReference>
<feature type="domain" description="MrpA C-terminal/MbhD" evidence="15">
    <location>
        <begin position="650"/>
        <end position="715"/>
    </location>
</feature>
<evidence type="ECO:0000259" key="14">
    <source>
        <dbReference type="Pfam" id="PF04039"/>
    </source>
</evidence>
<evidence type="ECO:0000256" key="7">
    <source>
        <dbReference type="ARBA" id="ARBA00023065"/>
    </source>
</evidence>
<feature type="transmembrane region" description="Helical" evidence="11">
    <location>
        <begin position="323"/>
        <end position="347"/>
    </location>
</feature>
<feature type="domain" description="Na+/H+ antiporter MnhB subunit-related protein" evidence="14">
    <location>
        <begin position="839"/>
        <end position="961"/>
    </location>
</feature>
<dbReference type="GO" id="GO:0005886">
    <property type="term" value="C:plasma membrane"/>
    <property type="evidence" value="ECO:0007669"/>
    <property type="project" value="UniProtKB-SubCell"/>
</dbReference>
<feature type="transmembrane region" description="Helical" evidence="11">
    <location>
        <begin position="836"/>
        <end position="859"/>
    </location>
</feature>
<keyword evidence="6 11" id="KW-1133">Transmembrane helix</keyword>
<dbReference type="InterPro" id="IPR007182">
    <property type="entry name" value="MnhB"/>
</dbReference>
<dbReference type="InterPro" id="IPR046806">
    <property type="entry name" value="MrpA_C/MbhE"/>
</dbReference>
<dbReference type="PANTHER" id="PTHR43373">
    <property type="entry name" value="NA(+)/H(+) ANTIPORTER SUBUNIT"/>
    <property type="match status" value="1"/>
</dbReference>
<feature type="region of interest" description="Disordered" evidence="10">
    <location>
        <begin position="976"/>
        <end position="1030"/>
    </location>
</feature>
<comment type="subcellular location">
    <subcellularLocation>
        <location evidence="1">Cell membrane</location>
        <topology evidence="1">Multi-pass membrane protein</topology>
    </subcellularLocation>
    <subcellularLocation>
        <location evidence="9">Membrane</location>
        <topology evidence="9">Multi-pass membrane protein</topology>
    </subcellularLocation>
</comment>
<feature type="region of interest" description="Disordered" evidence="10">
    <location>
        <begin position="531"/>
        <end position="566"/>
    </location>
</feature>
<keyword evidence="7" id="KW-0406">Ion transport</keyword>
<dbReference type="PANTHER" id="PTHR43373:SF1">
    <property type="entry name" value="NA(+)_H(+) ANTIPORTER SUBUNIT A"/>
    <property type="match status" value="1"/>
</dbReference>
<feature type="domain" description="MrpA C-terminal/MbhE" evidence="16">
    <location>
        <begin position="731"/>
        <end position="809"/>
    </location>
</feature>
<keyword evidence="8 11" id="KW-0472">Membrane</keyword>
<keyword evidence="5 9" id="KW-0812">Transmembrane</keyword>
<feature type="transmembrane region" description="Helical" evidence="11">
    <location>
        <begin position="410"/>
        <end position="430"/>
    </location>
</feature>
<dbReference type="RefSeq" id="WP_203004909.1">
    <property type="nucleotide sequence ID" value="NZ_JADWYU010000137.1"/>
</dbReference>
<evidence type="ECO:0000259" key="15">
    <source>
        <dbReference type="Pfam" id="PF13244"/>
    </source>
</evidence>